<evidence type="ECO:0000256" key="3">
    <source>
        <dbReference type="ARBA" id="ARBA00023163"/>
    </source>
</evidence>
<evidence type="ECO:0000313" key="7">
    <source>
        <dbReference type="Proteomes" id="UP001589814"/>
    </source>
</evidence>
<dbReference type="PROSITE" id="PS00041">
    <property type="entry name" value="HTH_ARAC_FAMILY_1"/>
    <property type="match status" value="1"/>
</dbReference>
<dbReference type="EMBL" id="JBHLVX010000009">
    <property type="protein sequence ID" value="MFC0266844.1"/>
    <property type="molecule type" value="Genomic_DNA"/>
</dbReference>
<dbReference type="InterPro" id="IPR018062">
    <property type="entry name" value="HTH_AraC-typ_CS"/>
</dbReference>
<keyword evidence="2" id="KW-0238">DNA-binding</keyword>
<accession>A0ABV6G0M0</accession>
<evidence type="ECO:0000256" key="1">
    <source>
        <dbReference type="ARBA" id="ARBA00023015"/>
    </source>
</evidence>
<evidence type="ECO:0000313" key="6">
    <source>
        <dbReference type="EMBL" id="MFC0266844.1"/>
    </source>
</evidence>
<protein>
    <submittedName>
        <fullName evidence="6">GlxA family transcriptional regulator</fullName>
    </submittedName>
</protein>
<comment type="caution">
    <text evidence="6">The sequence shown here is derived from an EMBL/GenBank/DDBJ whole genome shotgun (WGS) entry which is preliminary data.</text>
</comment>
<dbReference type="Pfam" id="PF12833">
    <property type="entry name" value="HTH_18"/>
    <property type="match status" value="1"/>
</dbReference>
<dbReference type="PANTHER" id="PTHR43280">
    <property type="entry name" value="ARAC-FAMILY TRANSCRIPTIONAL REGULATOR"/>
    <property type="match status" value="1"/>
</dbReference>
<gene>
    <name evidence="6" type="ORF">ACFFHW_02340</name>
</gene>
<evidence type="ECO:0000256" key="4">
    <source>
        <dbReference type="SAM" id="MobiDB-lite"/>
    </source>
</evidence>
<feature type="domain" description="HTH araC/xylS-type" evidence="5">
    <location>
        <begin position="221"/>
        <end position="319"/>
    </location>
</feature>
<keyword evidence="3" id="KW-0804">Transcription</keyword>
<name>A0ABV6G0M0_9GAMM</name>
<feature type="region of interest" description="Disordered" evidence="4">
    <location>
        <begin position="310"/>
        <end position="329"/>
    </location>
</feature>
<dbReference type="InterPro" id="IPR020449">
    <property type="entry name" value="Tscrpt_reg_AraC-type_HTH"/>
</dbReference>
<organism evidence="6 7">
    <name type="scientific">Kushneria aurantia</name>
    <dbReference type="NCBI Taxonomy" id="504092"/>
    <lineage>
        <taxon>Bacteria</taxon>
        <taxon>Pseudomonadati</taxon>
        <taxon>Pseudomonadota</taxon>
        <taxon>Gammaproteobacteria</taxon>
        <taxon>Oceanospirillales</taxon>
        <taxon>Halomonadaceae</taxon>
        <taxon>Kushneria</taxon>
    </lineage>
</organism>
<dbReference type="Gene3D" id="1.10.10.60">
    <property type="entry name" value="Homeodomain-like"/>
    <property type="match status" value="1"/>
</dbReference>
<dbReference type="PRINTS" id="PR00032">
    <property type="entry name" value="HTHARAC"/>
</dbReference>
<dbReference type="InterPro" id="IPR029062">
    <property type="entry name" value="Class_I_gatase-like"/>
</dbReference>
<dbReference type="InterPro" id="IPR009057">
    <property type="entry name" value="Homeodomain-like_sf"/>
</dbReference>
<dbReference type="SUPFAM" id="SSF52317">
    <property type="entry name" value="Class I glutamine amidotransferase-like"/>
    <property type="match status" value="1"/>
</dbReference>
<evidence type="ECO:0000259" key="5">
    <source>
        <dbReference type="PROSITE" id="PS01124"/>
    </source>
</evidence>
<keyword evidence="7" id="KW-1185">Reference proteome</keyword>
<dbReference type="RefSeq" id="WP_019951965.1">
    <property type="nucleotide sequence ID" value="NZ_JBHLVX010000009.1"/>
</dbReference>
<dbReference type="CDD" id="cd03136">
    <property type="entry name" value="GATase1_AraC_ArgR_like"/>
    <property type="match status" value="1"/>
</dbReference>
<keyword evidence="1" id="KW-0805">Transcription regulation</keyword>
<sequence length="329" mass="36523">MPIPDPAERHITFLLIERFSMMAFFSAVEPLRIANRIAAASLYGWTLASIDGTPVTASNQMRLMVDAAAGSGETPTALALCAGFAPLPTLPHRLVRWLYRLDRAGCRLGGIDTGAFLLAEAGLISADDHVTLHWESLPAFRERWPHLQAGEALYELGERRFFCAGGAAAMDMSLAAIARHHGEALAHAVAEQLIHDRLRSQDDQQRLSIARRLNLHDRPLVDTIALMERHIEQPLPLDTLAQRASISRRQQQRLFAERLNSTPGAWYLALRLAHARGLLAEGTMNITDIALACGFTSTAAFSHAFRRQHDISPRDFRRQQHPDTSKAPR</sequence>
<dbReference type="Proteomes" id="UP001589814">
    <property type="component" value="Unassembled WGS sequence"/>
</dbReference>
<dbReference type="Gene3D" id="3.40.50.880">
    <property type="match status" value="1"/>
</dbReference>
<proteinExistence type="predicted"/>
<dbReference type="SUPFAM" id="SSF46689">
    <property type="entry name" value="Homeodomain-like"/>
    <property type="match status" value="2"/>
</dbReference>
<dbReference type="PROSITE" id="PS01124">
    <property type="entry name" value="HTH_ARAC_FAMILY_2"/>
    <property type="match status" value="1"/>
</dbReference>
<reference evidence="6 7" key="1">
    <citation type="submission" date="2024-09" db="EMBL/GenBank/DDBJ databases">
        <authorList>
            <person name="Sun Q."/>
            <person name="Mori K."/>
        </authorList>
    </citation>
    <scope>NUCLEOTIDE SEQUENCE [LARGE SCALE GENOMIC DNA]</scope>
    <source>
        <strain evidence="6 7">CCM 7415</strain>
    </source>
</reference>
<dbReference type="SMART" id="SM00342">
    <property type="entry name" value="HTH_ARAC"/>
    <property type="match status" value="1"/>
</dbReference>
<dbReference type="PANTHER" id="PTHR43280:SF28">
    <property type="entry name" value="HTH-TYPE TRANSCRIPTIONAL ACTIVATOR RHAS"/>
    <property type="match status" value="1"/>
</dbReference>
<evidence type="ECO:0000256" key="2">
    <source>
        <dbReference type="ARBA" id="ARBA00023125"/>
    </source>
</evidence>
<dbReference type="InterPro" id="IPR018060">
    <property type="entry name" value="HTH_AraC"/>
</dbReference>